<dbReference type="Proteomes" id="UP001500507">
    <property type="component" value="Unassembled WGS sequence"/>
</dbReference>
<evidence type="ECO:0000313" key="2">
    <source>
        <dbReference type="Proteomes" id="UP001500507"/>
    </source>
</evidence>
<dbReference type="EMBL" id="BAAAFG010000016">
    <property type="protein sequence ID" value="GAA0873040.1"/>
    <property type="molecule type" value="Genomic_DNA"/>
</dbReference>
<gene>
    <name evidence="1" type="ORF">GCM10009117_21870</name>
</gene>
<reference evidence="2" key="1">
    <citation type="journal article" date="2019" name="Int. J. Syst. Evol. Microbiol.">
        <title>The Global Catalogue of Microorganisms (GCM) 10K type strain sequencing project: providing services to taxonomists for standard genome sequencing and annotation.</title>
        <authorList>
            <consortium name="The Broad Institute Genomics Platform"/>
            <consortium name="The Broad Institute Genome Sequencing Center for Infectious Disease"/>
            <person name="Wu L."/>
            <person name="Ma J."/>
        </authorList>
    </citation>
    <scope>NUCLEOTIDE SEQUENCE [LARGE SCALE GENOMIC DNA]</scope>
    <source>
        <strain evidence="2">JCM 16082</strain>
    </source>
</reference>
<comment type="caution">
    <text evidence="1">The sequence shown here is derived from an EMBL/GenBank/DDBJ whole genome shotgun (WGS) entry which is preliminary data.</text>
</comment>
<proteinExistence type="predicted"/>
<protein>
    <submittedName>
        <fullName evidence="1">Uncharacterized protein</fullName>
    </submittedName>
</protein>
<organism evidence="1 2">
    <name type="scientific">Gangjinia marincola</name>
    <dbReference type="NCBI Taxonomy" id="578463"/>
    <lineage>
        <taxon>Bacteria</taxon>
        <taxon>Pseudomonadati</taxon>
        <taxon>Bacteroidota</taxon>
        <taxon>Flavobacteriia</taxon>
        <taxon>Flavobacteriales</taxon>
        <taxon>Flavobacteriaceae</taxon>
        <taxon>Gangjinia</taxon>
    </lineage>
</organism>
<sequence length="52" mass="6093">MSLKRYEYFEVIIKSLNVANRVIDAIIESTCFLESDFEIFQPDSFKLENDGN</sequence>
<keyword evidence="2" id="KW-1185">Reference proteome</keyword>
<accession>A0ABP3XUV3</accession>
<name>A0ABP3XUV3_9FLAO</name>
<evidence type="ECO:0000313" key="1">
    <source>
        <dbReference type="EMBL" id="GAA0873040.1"/>
    </source>
</evidence>